<dbReference type="GO" id="GO:0003735">
    <property type="term" value="F:structural constituent of ribosome"/>
    <property type="evidence" value="ECO:0007669"/>
    <property type="project" value="InterPro"/>
</dbReference>
<dbReference type="AlphaFoldDB" id="L8GW45"/>
<feature type="compositionally biased region" description="Acidic residues" evidence="4">
    <location>
        <begin position="422"/>
        <end position="458"/>
    </location>
</feature>
<dbReference type="GO" id="GO:0005840">
    <property type="term" value="C:ribosome"/>
    <property type="evidence" value="ECO:0007669"/>
    <property type="project" value="UniProtKB-KW"/>
</dbReference>
<dbReference type="Gene3D" id="4.10.640.10">
    <property type="entry name" value="Ribosomal protein S18"/>
    <property type="match status" value="1"/>
</dbReference>
<evidence type="ECO:0000256" key="3">
    <source>
        <dbReference type="ARBA" id="ARBA00023274"/>
    </source>
</evidence>
<evidence type="ECO:0000256" key="4">
    <source>
        <dbReference type="SAM" id="MobiDB-lite"/>
    </source>
</evidence>
<dbReference type="RefSeq" id="XP_004339462.1">
    <property type="nucleotide sequence ID" value="XM_004339414.1"/>
</dbReference>
<dbReference type="PANTHER" id="PTHR13479:SF40">
    <property type="entry name" value="SMALL RIBOSOMAL SUBUNIT PROTEIN BS18M"/>
    <property type="match status" value="1"/>
</dbReference>
<dbReference type="KEGG" id="acan:ACA1_061910"/>
<dbReference type="GO" id="GO:0070181">
    <property type="term" value="F:small ribosomal subunit rRNA binding"/>
    <property type="evidence" value="ECO:0007669"/>
    <property type="project" value="TreeGrafter"/>
</dbReference>
<accession>L8GW45</accession>
<dbReference type="InterPro" id="IPR036870">
    <property type="entry name" value="Ribosomal_bS18_sf"/>
</dbReference>
<dbReference type="Pfam" id="PF01084">
    <property type="entry name" value="Ribosomal_S18"/>
    <property type="match status" value="1"/>
</dbReference>
<keyword evidence="3" id="KW-0687">Ribonucleoprotein</keyword>
<evidence type="ECO:0000313" key="6">
    <source>
        <dbReference type="Proteomes" id="UP000011083"/>
    </source>
</evidence>
<dbReference type="PANTHER" id="PTHR13479">
    <property type="entry name" value="30S RIBOSOMAL PROTEIN S18"/>
    <property type="match status" value="1"/>
</dbReference>
<dbReference type="EMBL" id="KB007974">
    <property type="protein sequence ID" value="ELR17449.1"/>
    <property type="molecule type" value="Genomic_DNA"/>
</dbReference>
<gene>
    <name evidence="5" type="ORF">ACA1_061910</name>
</gene>
<feature type="region of interest" description="Disordered" evidence="4">
    <location>
        <begin position="416"/>
        <end position="458"/>
    </location>
</feature>
<comment type="similarity">
    <text evidence="1">Belongs to the bacterial ribosomal protein bS18 family.</text>
</comment>
<keyword evidence="6" id="KW-1185">Reference proteome</keyword>
<dbReference type="NCBIfam" id="TIGR00165">
    <property type="entry name" value="S18"/>
    <property type="match status" value="1"/>
</dbReference>
<evidence type="ECO:0000256" key="1">
    <source>
        <dbReference type="ARBA" id="ARBA00005589"/>
    </source>
</evidence>
<dbReference type="GO" id="GO:0006412">
    <property type="term" value="P:translation"/>
    <property type="evidence" value="ECO:0007669"/>
    <property type="project" value="InterPro"/>
</dbReference>
<dbReference type="Proteomes" id="UP000011083">
    <property type="component" value="Unassembled WGS sequence"/>
</dbReference>
<name>L8GW45_ACACF</name>
<dbReference type="GeneID" id="14918237"/>
<dbReference type="GO" id="GO:1990904">
    <property type="term" value="C:ribonucleoprotein complex"/>
    <property type="evidence" value="ECO:0007669"/>
    <property type="project" value="UniProtKB-KW"/>
</dbReference>
<protein>
    <submittedName>
        <fullName evidence="5">Ribosomal protein S18, putative</fullName>
    </submittedName>
</protein>
<evidence type="ECO:0000256" key="2">
    <source>
        <dbReference type="ARBA" id="ARBA00022980"/>
    </source>
</evidence>
<sequence>MRGAARSNLLLRGGGRRAAVLRPSLPQAAPIRIGGPQSNHIFSSSATASSQRPFHASTRALWAISSAEGENGDNASPTEEVQTESDAAFEEKERSEAYARWVESVRRELKHIEEMVLKRAPAAADSEEGIEKLEEIFLSNPRMQLTESLFPDEARPAPSRIITFDKETRRPTQMPYVMLDPKWYQGTTDEERLQQVLAWRPFTARAVAAEKADHQFREDPFRNKSHAFSGRVVSDAFRRQRLDKYLNEELANKRKVYSNVKEEEEEDSNVTLDEMKQAFRANLAMVENISGEESTEEIVEPEVTRDDKYIKPPGFVSATDMLKFSEEKMQSDLDKLMKKAKKCVFCRPSAQRPVLDPMNVSLLTMFLTPTGDIIGRRHNGNCRRHQRKLATTIKRAKHMGIFSYKYGGFTIYSPFHEPPETYAEDDGEGDEEQYGESDEEGDYSDYDDDEDEGQQNLH</sequence>
<evidence type="ECO:0000313" key="5">
    <source>
        <dbReference type="EMBL" id="ELR17449.1"/>
    </source>
</evidence>
<dbReference type="OrthoDB" id="21463at2759"/>
<reference evidence="5 6" key="1">
    <citation type="journal article" date="2013" name="Genome Biol.">
        <title>Genome of Acanthamoeba castellanii highlights extensive lateral gene transfer and early evolution of tyrosine kinase signaling.</title>
        <authorList>
            <person name="Clarke M."/>
            <person name="Lohan A.J."/>
            <person name="Liu B."/>
            <person name="Lagkouvardos I."/>
            <person name="Roy S."/>
            <person name="Zafar N."/>
            <person name="Bertelli C."/>
            <person name="Schilde C."/>
            <person name="Kianianmomeni A."/>
            <person name="Burglin T.R."/>
            <person name="Frech C."/>
            <person name="Turcotte B."/>
            <person name="Kopec K.O."/>
            <person name="Synnott J.M."/>
            <person name="Choo C."/>
            <person name="Paponov I."/>
            <person name="Finkler A."/>
            <person name="Soon Heng Tan C."/>
            <person name="Hutchins A.P."/>
            <person name="Weinmeier T."/>
            <person name="Rattei T."/>
            <person name="Chu J.S."/>
            <person name="Gimenez G."/>
            <person name="Irimia M."/>
            <person name="Rigden D.J."/>
            <person name="Fitzpatrick D.A."/>
            <person name="Lorenzo-Morales J."/>
            <person name="Bateman A."/>
            <person name="Chiu C.H."/>
            <person name="Tang P."/>
            <person name="Hegemann P."/>
            <person name="Fromm H."/>
            <person name="Raoult D."/>
            <person name="Greub G."/>
            <person name="Miranda-Saavedra D."/>
            <person name="Chen N."/>
            <person name="Nash P."/>
            <person name="Ginger M.L."/>
            <person name="Horn M."/>
            <person name="Schaap P."/>
            <person name="Caler L."/>
            <person name="Loftus B."/>
        </authorList>
    </citation>
    <scope>NUCLEOTIDE SEQUENCE [LARGE SCALE GENOMIC DNA]</scope>
    <source>
        <strain evidence="5 6">Neff</strain>
    </source>
</reference>
<dbReference type="SUPFAM" id="SSF46911">
    <property type="entry name" value="Ribosomal protein S18"/>
    <property type="match status" value="1"/>
</dbReference>
<proteinExistence type="inferred from homology"/>
<keyword evidence="2 5" id="KW-0689">Ribosomal protein</keyword>
<organism evidence="5 6">
    <name type="scientific">Acanthamoeba castellanii (strain ATCC 30010 / Neff)</name>
    <dbReference type="NCBI Taxonomy" id="1257118"/>
    <lineage>
        <taxon>Eukaryota</taxon>
        <taxon>Amoebozoa</taxon>
        <taxon>Discosea</taxon>
        <taxon>Longamoebia</taxon>
        <taxon>Centramoebida</taxon>
        <taxon>Acanthamoebidae</taxon>
        <taxon>Acanthamoeba</taxon>
    </lineage>
</organism>
<feature type="region of interest" description="Disordered" evidence="4">
    <location>
        <begin position="68"/>
        <end position="93"/>
    </location>
</feature>
<dbReference type="InterPro" id="IPR001648">
    <property type="entry name" value="Ribosomal_bS18"/>
</dbReference>
<dbReference type="VEuPathDB" id="AmoebaDB:ACA1_061910"/>